<name>A0A3E0HGI4_9PSEU</name>
<evidence type="ECO:0000313" key="6">
    <source>
        <dbReference type="Proteomes" id="UP000256269"/>
    </source>
</evidence>
<comment type="caution">
    <text evidence="5">The sequence shown here is derived from an EMBL/GenBank/DDBJ whole genome shotgun (WGS) entry which is preliminary data.</text>
</comment>
<evidence type="ECO:0000256" key="2">
    <source>
        <dbReference type="ARBA" id="ARBA00022679"/>
    </source>
</evidence>
<sequence length="198" mass="21829">MTENPVRQPRRPEDFAVYYAERPPWDIGRPQPVIQAHAGEFTGAVLDIGCGTGEHALLAASLGLAATGVDTSPEAIELARAKAAERGLTARFEVANAVDLGALGQRFETIVDSALFHVFDDADRVRYVASLGDAIADGGRYHLLCFSDEQPGEWGPRRISEREIREAFRDWRIEVLERATFDLTNVVAQAWRAVLSPR</sequence>
<gene>
    <name evidence="5" type="ORF">BCF44_108325</name>
</gene>
<keyword evidence="3" id="KW-0949">S-adenosyl-L-methionine</keyword>
<reference evidence="5 6" key="1">
    <citation type="submission" date="2018-08" db="EMBL/GenBank/DDBJ databases">
        <title>Genomic Encyclopedia of Archaeal and Bacterial Type Strains, Phase II (KMG-II): from individual species to whole genera.</title>
        <authorList>
            <person name="Goeker M."/>
        </authorList>
    </citation>
    <scope>NUCLEOTIDE SEQUENCE [LARGE SCALE GENOMIC DNA]</scope>
    <source>
        <strain evidence="5 6">DSM 45791</strain>
    </source>
</reference>
<proteinExistence type="predicted"/>
<accession>A0A3E0HGI4</accession>
<organism evidence="5 6">
    <name type="scientific">Kutzneria buriramensis</name>
    <dbReference type="NCBI Taxonomy" id="1045776"/>
    <lineage>
        <taxon>Bacteria</taxon>
        <taxon>Bacillati</taxon>
        <taxon>Actinomycetota</taxon>
        <taxon>Actinomycetes</taxon>
        <taxon>Pseudonocardiales</taxon>
        <taxon>Pseudonocardiaceae</taxon>
        <taxon>Kutzneria</taxon>
    </lineage>
</organism>
<evidence type="ECO:0000313" key="5">
    <source>
        <dbReference type="EMBL" id="REH44844.1"/>
    </source>
</evidence>
<dbReference type="GO" id="GO:0008168">
    <property type="term" value="F:methyltransferase activity"/>
    <property type="evidence" value="ECO:0007669"/>
    <property type="project" value="UniProtKB-KW"/>
</dbReference>
<dbReference type="AlphaFoldDB" id="A0A3E0HGI4"/>
<dbReference type="PANTHER" id="PTHR43464:SF19">
    <property type="entry name" value="UBIQUINONE BIOSYNTHESIS O-METHYLTRANSFERASE, MITOCHONDRIAL"/>
    <property type="match status" value="1"/>
</dbReference>
<dbReference type="CDD" id="cd02440">
    <property type="entry name" value="AdoMet_MTases"/>
    <property type="match status" value="1"/>
</dbReference>
<dbReference type="Pfam" id="PF13649">
    <property type="entry name" value="Methyltransf_25"/>
    <property type="match status" value="1"/>
</dbReference>
<dbReference type="OrthoDB" id="3825914at2"/>
<dbReference type="Proteomes" id="UP000256269">
    <property type="component" value="Unassembled WGS sequence"/>
</dbReference>
<dbReference type="InterPro" id="IPR029063">
    <property type="entry name" value="SAM-dependent_MTases_sf"/>
</dbReference>
<evidence type="ECO:0000259" key="4">
    <source>
        <dbReference type="Pfam" id="PF13649"/>
    </source>
</evidence>
<dbReference type="EMBL" id="QUNO01000008">
    <property type="protein sequence ID" value="REH44844.1"/>
    <property type="molecule type" value="Genomic_DNA"/>
</dbReference>
<dbReference type="RefSeq" id="WP_116176757.1">
    <property type="nucleotide sequence ID" value="NZ_CP144375.1"/>
</dbReference>
<dbReference type="SUPFAM" id="SSF53335">
    <property type="entry name" value="S-adenosyl-L-methionine-dependent methyltransferases"/>
    <property type="match status" value="1"/>
</dbReference>
<dbReference type="Gene3D" id="3.40.50.150">
    <property type="entry name" value="Vaccinia Virus protein VP39"/>
    <property type="match status" value="1"/>
</dbReference>
<dbReference type="PANTHER" id="PTHR43464">
    <property type="entry name" value="METHYLTRANSFERASE"/>
    <property type="match status" value="1"/>
</dbReference>
<dbReference type="InterPro" id="IPR041698">
    <property type="entry name" value="Methyltransf_25"/>
</dbReference>
<evidence type="ECO:0000256" key="3">
    <source>
        <dbReference type="ARBA" id="ARBA00022691"/>
    </source>
</evidence>
<keyword evidence="2 5" id="KW-0808">Transferase</keyword>
<evidence type="ECO:0000256" key="1">
    <source>
        <dbReference type="ARBA" id="ARBA00022603"/>
    </source>
</evidence>
<dbReference type="GO" id="GO:0032259">
    <property type="term" value="P:methylation"/>
    <property type="evidence" value="ECO:0007669"/>
    <property type="project" value="UniProtKB-KW"/>
</dbReference>
<keyword evidence="6" id="KW-1185">Reference proteome</keyword>
<feature type="domain" description="Methyltransferase" evidence="4">
    <location>
        <begin position="45"/>
        <end position="139"/>
    </location>
</feature>
<protein>
    <submittedName>
        <fullName evidence="5">Methyltransferase family protein</fullName>
    </submittedName>
</protein>
<keyword evidence="1 5" id="KW-0489">Methyltransferase</keyword>